<evidence type="ECO:0000256" key="2">
    <source>
        <dbReference type="SAM" id="SignalP"/>
    </source>
</evidence>
<comment type="caution">
    <text evidence="4">The sequence shown here is derived from an EMBL/GenBank/DDBJ whole genome shotgun (WGS) entry which is preliminary data.</text>
</comment>
<feature type="signal peptide" evidence="2">
    <location>
        <begin position="1"/>
        <end position="28"/>
    </location>
</feature>
<dbReference type="InterPro" id="IPR035437">
    <property type="entry name" value="SNase_OB-fold_sf"/>
</dbReference>
<reference evidence="4 5" key="1">
    <citation type="submission" date="2021-02" db="EMBL/GenBank/DDBJ databases">
        <authorList>
            <person name="Han P."/>
        </authorList>
    </citation>
    <scope>NUCLEOTIDE SEQUENCE [LARGE SCALE GENOMIC DNA]</scope>
    <source>
        <strain evidence="4">Candidatus Nitrospira sp. ZN2</strain>
    </source>
</reference>
<dbReference type="RefSeq" id="WP_213041101.1">
    <property type="nucleotide sequence ID" value="NZ_CAJNBJ010000001.1"/>
</dbReference>
<gene>
    <name evidence="4" type="ORF">NSPZN2_11339</name>
</gene>
<organism evidence="4 5">
    <name type="scientific">Nitrospira defluvii</name>
    <dbReference type="NCBI Taxonomy" id="330214"/>
    <lineage>
        <taxon>Bacteria</taxon>
        <taxon>Pseudomonadati</taxon>
        <taxon>Nitrospirota</taxon>
        <taxon>Nitrospiria</taxon>
        <taxon>Nitrospirales</taxon>
        <taxon>Nitrospiraceae</taxon>
        <taxon>Nitrospira</taxon>
    </lineage>
</organism>
<dbReference type="InterPro" id="IPR016071">
    <property type="entry name" value="Staphylococal_nuclease_OB-fold"/>
</dbReference>
<evidence type="ECO:0000313" key="5">
    <source>
        <dbReference type="Proteomes" id="UP000675880"/>
    </source>
</evidence>
<evidence type="ECO:0000259" key="3">
    <source>
        <dbReference type="PROSITE" id="PS50830"/>
    </source>
</evidence>
<dbReference type="SUPFAM" id="SSF50199">
    <property type="entry name" value="Staphylococcal nuclease"/>
    <property type="match status" value="1"/>
</dbReference>
<keyword evidence="5" id="KW-1185">Reference proteome</keyword>
<feature type="region of interest" description="Disordered" evidence="1">
    <location>
        <begin position="66"/>
        <end position="100"/>
    </location>
</feature>
<dbReference type="EMBL" id="CAJNBJ010000001">
    <property type="protein sequence ID" value="CAE6713584.1"/>
    <property type="molecule type" value="Genomic_DNA"/>
</dbReference>
<proteinExistence type="predicted"/>
<dbReference type="Gene3D" id="2.40.50.90">
    <property type="match status" value="1"/>
</dbReference>
<name>A0ABM8QSU9_9BACT</name>
<accession>A0ABM8QSU9</accession>
<protein>
    <submittedName>
        <fullName evidence="4">TNase-like domain-containing protein</fullName>
    </submittedName>
</protein>
<dbReference type="Pfam" id="PF00565">
    <property type="entry name" value="SNase"/>
    <property type="match status" value="1"/>
</dbReference>
<evidence type="ECO:0000256" key="1">
    <source>
        <dbReference type="SAM" id="MobiDB-lite"/>
    </source>
</evidence>
<feature type="chain" id="PRO_5045667225" evidence="2">
    <location>
        <begin position="29"/>
        <end position="209"/>
    </location>
</feature>
<evidence type="ECO:0000313" key="4">
    <source>
        <dbReference type="EMBL" id="CAE6713584.1"/>
    </source>
</evidence>
<dbReference type="Proteomes" id="UP000675880">
    <property type="component" value="Unassembled WGS sequence"/>
</dbReference>
<feature type="compositionally biased region" description="Basic residues" evidence="1">
    <location>
        <begin position="75"/>
        <end position="100"/>
    </location>
</feature>
<dbReference type="PROSITE" id="PS50830">
    <property type="entry name" value="TNASE_3"/>
    <property type="match status" value="1"/>
</dbReference>
<keyword evidence="2" id="KW-0732">Signal</keyword>
<feature type="domain" description="TNase-like" evidence="3">
    <location>
        <begin position="119"/>
        <end position="209"/>
    </location>
</feature>
<sequence>MRHFIIPDPRSLSRLTLLLLVASPTALALGAVEESRSTLHTYTPASTNNPAPFHCDNCWDLKPDQRQSLPQHSTPRYRRGHHDRGLRPHKNPFAKKSRFHSRGLRSLPRHALSMGGFERNVESWQVRTVDGDTIRYGTDRIRIRGYNAPELSEPGGREAALRLEHLLQEGTISIVPHGHDVYGRTLADVFVNGQNVADVMIGEGFGRRG</sequence>